<organism evidence="5 6">
    <name type="scientific">Candida glabrata (strain ATCC 2001 / BCRC 20586 / JCM 3761 / NBRC 0622 / NRRL Y-65 / CBS 138)</name>
    <name type="common">Yeast</name>
    <name type="synonym">Nakaseomyces glabratus</name>
    <dbReference type="NCBI Taxonomy" id="284593"/>
    <lineage>
        <taxon>Eukaryota</taxon>
        <taxon>Fungi</taxon>
        <taxon>Dikarya</taxon>
        <taxon>Ascomycota</taxon>
        <taxon>Saccharomycotina</taxon>
        <taxon>Saccharomycetes</taxon>
        <taxon>Saccharomycetales</taxon>
        <taxon>Saccharomycetaceae</taxon>
        <taxon>Nakaseomyces</taxon>
    </lineage>
</organism>
<dbReference type="CGD" id="CAL0126531">
    <property type="gene designation" value="CAGL0A02255g"/>
</dbReference>
<evidence type="ECO:0000313" key="2">
    <source>
        <dbReference type="CGD" id="CAL0126531"/>
    </source>
</evidence>
<dbReference type="KEGG" id="cgr:2886318"/>
<dbReference type="RefSeq" id="XP_444862.1">
    <property type="nucleotide sequence ID" value="XM_444862.1"/>
</dbReference>
<dbReference type="STRING" id="284593.Q6FY39"/>
<dbReference type="HOGENOM" id="CLU_070145_0_0_1"/>
<dbReference type="OMA" id="WETASGC"/>
<evidence type="ECO:0000313" key="5">
    <source>
        <dbReference type="EMBL" id="CAG57756.1"/>
    </source>
</evidence>
<evidence type="ECO:0000313" key="4">
    <source>
        <dbReference type="EMBL" id="CAG57755.1"/>
    </source>
</evidence>
<feature type="signal peptide" evidence="1">
    <location>
        <begin position="1"/>
        <end position="24"/>
    </location>
</feature>
<reference evidence="5 6" key="1">
    <citation type="journal article" date="2004" name="Nature">
        <title>Genome evolution in yeasts.</title>
        <authorList>
            <consortium name="Genolevures"/>
            <person name="Dujon B."/>
            <person name="Sherman D."/>
            <person name="Fischer G."/>
            <person name="Durrens P."/>
            <person name="Casaregola S."/>
            <person name="Lafontaine I."/>
            <person name="de Montigny J."/>
            <person name="Marck C."/>
            <person name="Neuveglise C."/>
            <person name="Talla E."/>
            <person name="Goffard N."/>
            <person name="Frangeul L."/>
            <person name="Aigle M."/>
            <person name="Anthouard V."/>
            <person name="Babour A."/>
            <person name="Barbe V."/>
            <person name="Barnay S."/>
            <person name="Blanchin S."/>
            <person name="Beckerich J.M."/>
            <person name="Beyne E."/>
            <person name="Bleykasten C."/>
            <person name="Boisrame A."/>
            <person name="Boyer J."/>
            <person name="Cattolico L."/>
            <person name="Confanioleri F."/>
            <person name="de Daruvar A."/>
            <person name="Despons L."/>
            <person name="Fabre E."/>
            <person name="Fairhead C."/>
            <person name="Ferry-Dumazet H."/>
            <person name="Groppi A."/>
            <person name="Hantraye F."/>
            <person name="Hennequin C."/>
            <person name="Jauniaux N."/>
            <person name="Joyet P."/>
            <person name="Kachouri R."/>
            <person name="Kerrest A."/>
            <person name="Koszul R."/>
            <person name="Lemaire M."/>
            <person name="Lesur I."/>
            <person name="Ma L."/>
            <person name="Muller H."/>
            <person name="Nicaud J.M."/>
            <person name="Nikolski M."/>
            <person name="Oztas S."/>
            <person name="Ozier-Kalogeropoulos O."/>
            <person name="Pellenz S."/>
            <person name="Potier S."/>
            <person name="Richard G.F."/>
            <person name="Straub M.L."/>
            <person name="Suleau A."/>
            <person name="Swennene D."/>
            <person name="Tekaia F."/>
            <person name="Wesolowski-Louvel M."/>
            <person name="Westhof E."/>
            <person name="Wirth B."/>
            <person name="Zeniou-Meyer M."/>
            <person name="Zivanovic I."/>
            <person name="Bolotin-Fukuhara M."/>
            <person name="Thierry A."/>
            <person name="Bouchier C."/>
            <person name="Caudron B."/>
            <person name="Scarpelli C."/>
            <person name="Gaillardin C."/>
            <person name="Weissenbach J."/>
            <person name="Wincker P."/>
            <person name="Souciet J.L."/>
        </authorList>
    </citation>
    <scope>NUCLEOTIDE SEQUENCE [LARGE SCALE GENOMIC DNA]</scope>
    <source>
        <strain evidence="6">ATCC 2001 / CBS 138 / JCM 3761 / NBRC 0622 / NRRL Y-65</strain>
        <strain evidence="5">CBS 138</strain>
    </source>
</reference>
<name>Q6FY39_CANGA</name>
<dbReference type="VEuPathDB" id="FungiDB:CAGL0A02277g"/>
<dbReference type="Proteomes" id="UP000002428">
    <property type="component" value="Chromosome A"/>
</dbReference>
<proteinExistence type="predicted"/>
<dbReference type="EMBL" id="CR380947">
    <property type="protein sequence ID" value="CAG57756.1"/>
    <property type="molecule type" value="Genomic_DNA"/>
</dbReference>
<dbReference type="RefSeq" id="XP_444863.1">
    <property type="nucleotide sequence ID" value="XM_444863.1"/>
</dbReference>
<dbReference type="AlphaFoldDB" id="Q6FY39"/>
<sequence length="272" mass="29989">MKFGGFSTLTQAAAALALFNAVDAFDASSPGRTDLNTTEIDTGAFLGDLDVVKVPESANLSEYILTYAGSDKALLDEKTGYVLLNITQNYAGNDTMAKRDVKVYGYDGWYQTWHQMQTVNKGEWWSPWYPISQCVSNGLNDAEASISVNFAYTYTWSLEWGLNAGPDVVGASIGYSISDSVGWGGQFQCNIAPHTRGQIWYQQRVAWADIQKQDCRRENNGKVTCSPWSAFNRVNAPLKGADNVHLGCSSGEDNIQCDAHFDSRLGQIFRNI</sequence>
<evidence type="ECO:0000313" key="3">
    <source>
        <dbReference type="CGD" id="CAL0126737"/>
    </source>
</evidence>
<dbReference type="VEuPathDB" id="FungiDB:CAGL0A02255g"/>
<dbReference type="eggNOG" id="ENOG502S1C8">
    <property type="taxonomic scope" value="Eukaryota"/>
</dbReference>
<dbReference type="CGD" id="CAL0126737">
    <property type="gene designation" value="CAGL0A02277g"/>
</dbReference>
<protein>
    <submittedName>
        <fullName evidence="5">Candida glabrata strain CBS138 chromosome A complete sequence</fullName>
    </submittedName>
</protein>
<gene>
    <name evidence="2 4" type="ordered locus">CAGL0A02255g</name>
    <name evidence="3 5" type="ordered locus">CAGL0A02277g</name>
</gene>
<evidence type="ECO:0000313" key="6">
    <source>
        <dbReference type="Proteomes" id="UP000002428"/>
    </source>
</evidence>
<evidence type="ECO:0000256" key="1">
    <source>
        <dbReference type="SAM" id="SignalP"/>
    </source>
</evidence>
<accession>Q6FY39</accession>
<dbReference type="KEGG" id="cgr:2886474"/>
<dbReference type="GO" id="GO:0062040">
    <property type="term" value="C:fungal biofilm matrix"/>
    <property type="evidence" value="ECO:0000314"/>
    <property type="project" value="CGD"/>
</dbReference>
<dbReference type="InParanoid" id="Q6FY39"/>
<reference evidence="5" key="2">
    <citation type="submission" date="2008-07" db="EMBL/GenBank/DDBJ databases">
        <authorList>
            <person name="Sherman D."/>
        </authorList>
    </citation>
    <scope>NUCLEOTIDE SEQUENCE</scope>
    <source>
        <strain evidence="5">CBS 138</strain>
    </source>
</reference>
<dbReference type="EMBL" id="CR380947">
    <property type="protein sequence ID" value="CAG57755.1"/>
    <property type="molecule type" value="Genomic_DNA"/>
</dbReference>
<feature type="chain" id="PRO_5007708199" evidence="1">
    <location>
        <begin position="25"/>
        <end position="272"/>
    </location>
</feature>
<dbReference type="FunCoup" id="Q6FY39">
    <property type="interactions" value="27"/>
</dbReference>
<keyword evidence="1" id="KW-0732">Signal</keyword>
<keyword evidence="6" id="KW-1185">Reference proteome</keyword>